<evidence type="ECO:0000256" key="1">
    <source>
        <dbReference type="SAM" id="MobiDB-lite"/>
    </source>
</evidence>
<protein>
    <submittedName>
        <fullName evidence="3">DUF4296 domain-containing protein</fullName>
    </submittedName>
</protein>
<feature type="region of interest" description="Disordered" evidence="1">
    <location>
        <begin position="121"/>
        <end position="143"/>
    </location>
</feature>
<dbReference type="Proteomes" id="UP001244787">
    <property type="component" value="Unassembled WGS sequence"/>
</dbReference>
<gene>
    <name evidence="3" type="ORF">QRD02_00285</name>
</gene>
<evidence type="ECO:0000313" key="3">
    <source>
        <dbReference type="EMBL" id="MDN3722802.1"/>
    </source>
</evidence>
<reference evidence="3 4" key="1">
    <citation type="submission" date="2023-06" db="EMBL/GenBank/DDBJ databases">
        <authorList>
            <person name="Ye Y.-Q."/>
            <person name="Du Z.-J."/>
        </authorList>
    </citation>
    <scope>NUCLEOTIDE SEQUENCE [LARGE SCALE GENOMIC DNA]</scope>
    <source>
        <strain evidence="3 4">SDUM287046</strain>
    </source>
</reference>
<keyword evidence="4" id="KW-1185">Reference proteome</keyword>
<dbReference type="PROSITE" id="PS51257">
    <property type="entry name" value="PROKAR_LIPOPROTEIN"/>
    <property type="match status" value="1"/>
</dbReference>
<evidence type="ECO:0000313" key="4">
    <source>
        <dbReference type="Proteomes" id="UP001244787"/>
    </source>
</evidence>
<sequence length="143" mass="16138">MRLIIPLVFSISFLVACQDVRQPEKPRNLIPKDKMAAILMETYLDNAARSIDNKTITNKGVKMDSLVYAKFGIDSLQFAQSNAYYAADVNTYMEIIQKVETQLSAKQKKMDSIWEKERLKNGNNNTSIDENGASIMPAKDSLL</sequence>
<comment type="caution">
    <text evidence="3">The sequence shown here is derived from an EMBL/GenBank/DDBJ whole genome shotgun (WGS) entry which is preliminary data.</text>
</comment>
<organism evidence="3 4">
    <name type="scientific">Aequorivita aurantiaca</name>
    <dbReference type="NCBI Taxonomy" id="3053356"/>
    <lineage>
        <taxon>Bacteria</taxon>
        <taxon>Pseudomonadati</taxon>
        <taxon>Bacteroidota</taxon>
        <taxon>Flavobacteriia</taxon>
        <taxon>Flavobacteriales</taxon>
        <taxon>Flavobacteriaceae</taxon>
        <taxon>Aequorivita</taxon>
    </lineage>
</organism>
<evidence type="ECO:0000259" key="2">
    <source>
        <dbReference type="Pfam" id="PF14129"/>
    </source>
</evidence>
<dbReference type="InterPro" id="IPR025381">
    <property type="entry name" value="DUF4296"/>
</dbReference>
<dbReference type="Pfam" id="PF14129">
    <property type="entry name" value="DUF4296"/>
    <property type="match status" value="1"/>
</dbReference>
<feature type="domain" description="DUF4296" evidence="2">
    <location>
        <begin position="26"/>
        <end position="108"/>
    </location>
</feature>
<accession>A0ABT8DDS5</accession>
<dbReference type="EMBL" id="JAUGQQ010000001">
    <property type="protein sequence ID" value="MDN3722802.1"/>
    <property type="molecule type" value="Genomic_DNA"/>
</dbReference>
<dbReference type="RefSeq" id="WP_290252889.1">
    <property type="nucleotide sequence ID" value="NZ_JAUGQQ010000001.1"/>
</dbReference>
<name>A0ABT8DDS5_9FLAO</name>
<proteinExistence type="predicted"/>